<dbReference type="SUPFAM" id="SSF55729">
    <property type="entry name" value="Acyl-CoA N-acyltransferases (Nat)"/>
    <property type="match status" value="1"/>
</dbReference>
<evidence type="ECO:0000259" key="1">
    <source>
        <dbReference type="PROSITE" id="PS51186"/>
    </source>
</evidence>
<organism evidence="2 3">
    <name type="scientific">Luteimicrobium album</name>
    <dbReference type="NCBI Taxonomy" id="1054550"/>
    <lineage>
        <taxon>Bacteria</taxon>
        <taxon>Bacillati</taxon>
        <taxon>Actinomycetota</taxon>
        <taxon>Actinomycetes</taxon>
        <taxon>Micrococcales</taxon>
        <taxon>Luteimicrobium</taxon>
    </lineage>
</organism>
<dbReference type="PROSITE" id="PS51186">
    <property type="entry name" value="GNAT"/>
    <property type="match status" value="1"/>
</dbReference>
<reference evidence="3" key="1">
    <citation type="journal article" date="2019" name="Int. J. Syst. Evol. Microbiol.">
        <title>The Global Catalogue of Microorganisms (GCM) 10K type strain sequencing project: providing services to taxonomists for standard genome sequencing and annotation.</title>
        <authorList>
            <consortium name="The Broad Institute Genomics Platform"/>
            <consortium name="The Broad Institute Genome Sequencing Center for Infectious Disease"/>
            <person name="Wu L."/>
            <person name="Ma J."/>
        </authorList>
    </citation>
    <scope>NUCLEOTIDE SEQUENCE [LARGE SCALE GENOMIC DNA]</scope>
    <source>
        <strain evidence="3">NBRC 106348</strain>
    </source>
</reference>
<proteinExistence type="predicted"/>
<protein>
    <submittedName>
        <fullName evidence="2">N-acetyltransferase</fullName>
    </submittedName>
</protein>
<dbReference type="Proteomes" id="UP001157091">
    <property type="component" value="Unassembled WGS sequence"/>
</dbReference>
<keyword evidence="3" id="KW-1185">Reference proteome</keyword>
<dbReference type="Pfam" id="PF13302">
    <property type="entry name" value="Acetyltransf_3"/>
    <property type="match status" value="1"/>
</dbReference>
<dbReference type="RefSeq" id="WP_284292208.1">
    <property type="nucleotide sequence ID" value="NZ_BSUK01000001.1"/>
</dbReference>
<evidence type="ECO:0000313" key="2">
    <source>
        <dbReference type="EMBL" id="GMA23129.1"/>
    </source>
</evidence>
<dbReference type="EMBL" id="BSUK01000001">
    <property type="protein sequence ID" value="GMA23129.1"/>
    <property type="molecule type" value="Genomic_DNA"/>
</dbReference>
<dbReference type="Gene3D" id="3.40.630.30">
    <property type="match status" value="1"/>
</dbReference>
<comment type="caution">
    <text evidence="2">The sequence shown here is derived from an EMBL/GenBank/DDBJ whole genome shotgun (WGS) entry which is preliminary data.</text>
</comment>
<dbReference type="PANTHER" id="PTHR43792">
    <property type="entry name" value="GNAT FAMILY, PUTATIVE (AFU_ORTHOLOGUE AFUA_3G00765)-RELATED-RELATED"/>
    <property type="match status" value="1"/>
</dbReference>
<name>A0ABQ6HZI2_9MICO</name>
<dbReference type="PANTHER" id="PTHR43792:SF1">
    <property type="entry name" value="N-ACETYLTRANSFERASE DOMAIN-CONTAINING PROTEIN"/>
    <property type="match status" value="1"/>
</dbReference>
<gene>
    <name evidence="2" type="ORF">GCM10025864_08880</name>
</gene>
<dbReference type="InterPro" id="IPR051531">
    <property type="entry name" value="N-acetyltransferase"/>
</dbReference>
<accession>A0ABQ6HZI2</accession>
<dbReference type="InterPro" id="IPR000182">
    <property type="entry name" value="GNAT_dom"/>
</dbReference>
<feature type="domain" description="N-acetyltransferase" evidence="1">
    <location>
        <begin position="18"/>
        <end position="180"/>
    </location>
</feature>
<sequence>MDRTGAPRESTVHEKGRLRLRPWHVEDAVFHRALWLERDLRVPAHRRVGADGRPTVADLEGWIRRYVPEPAPGLLVVELRGSGEPIGYCGLVANSVGRPDEPELAFEFLRSSWNQGFATEASRAMLELAGSVGYRQLASTVRDWNGASLRVLEKLGFVRTGQVERDADHGDSLLLRLNLRHGDADAPDPT</sequence>
<dbReference type="InterPro" id="IPR016181">
    <property type="entry name" value="Acyl_CoA_acyltransferase"/>
</dbReference>
<evidence type="ECO:0000313" key="3">
    <source>
        <dbReference type="Proteomes" id="UP001157091"/>
    </source>
</evidence>